<dbReference type="GO" id="GO:0007034">
    <property type="term" value="P:vacuolar transport"/>
    <property type="evidence" value="ECO:0007669"/>
    <property type="project" value="InterPro"/>
</dbReference>
<evidence type="ECO:0000313" key="3">
    <source>
        <dbReference type="EMBL" id="KFM72201.1"/>
    </source>
</evidence>
<proteinExistence type="inferred from homology"/>
<accession>A0A087U4B2</accession>
<comment type="similarity">
    <text evidence="1">Belongs to the SNF7 family.</text>
</comment>
<evidence type="ECO:0000256" key="1">
    <source>
        <dbReference type="ARBA" id="ARBA00006190"/>
    </source>
</evidence>
<organism evidence="3 4">
    <name type="scientific">Stegodyphus mimosarum</name>
    <name type="common">African social velvet spider</name>
    <dbReference type="NCBI Taxonomy" id="407821"/>
    <lineage>
        <taxon>Eukaryota</taxon>
        <taxon>Metazoa</taxon>
        <taxon>Ecdysozoa</taxon>
        <taxon>Arthropoda</taxon>
        <taxon>Chelicerata</taxon>
        <taxon>Arachnida</taxon>
        <taxon>Araneae</taxon>
        <taxon>Araneomorphae</taxon>
        <taxon>Entelegynae</taxon>
        <taxon>Eresoidea</taxon>
        <taxon>Eresidae</taxon>
        <taxon>Stegodyphus</taxon>
    </lineage>
</organism>
<dbReference type="Proteomes" id="UP000054359">
    <property type="component" value="Unassembled WGS sequence"/>
</dbReference>
<dbReference type="InterPro" id="IPR005024">
    <property type="entry name" value="Snf7_fam"/>
</dbReference>
<keyword evidence="4" id="KW-1185">Reference proteome</keyword>
<dbReference type="Pfam" id="PF03357">
    <property type="entry name" value="Snf7"/>
    <property type="match status" value="1"/>
</dbReference>
<evidence type="ECO:0000256" key="2">
    <source>
        <dbReference type="SAM" id="Coils"/>
    </source>
</evidence>
<feature type="non-terminal residue" evidence="3">
    <location>
        <position position="91"/>
    </location>
</feature>
<gene>
    <name evidence="3" type="ORF">X975_01478</name>
</gene>
<reference evidence="3 4" key="1">
    <citation type="submission" date="2013-11" db="EMBL/GenBank/DDBJ databases">
        <title>Genome sequencing of Stegodyphus mimosarum.</title>
        <authorList>
            <person name="Bechsgaard J."/>
        </authorList>
    </citation>
    <scope>NUCLEOTIDE SEQUENCE [LARGE SCALE GENOMIC DNA]</scope>
</reference>
<sequence length="91" mass="10549">MSFFSKKQTPAELMREQNRILRRAQRDVEKDRQEIEKLEKQLEMEIKKAAKQGNKQVCAGLAKNLIQVRKQKARTYTASSKIQSIGSQTKV</sequence>
<dbReference type="AlphaFoldDB" id="A0A087U4B2"/>
<keyword evidence="2" id="KW-0175">Coiled coil</keyword>
<dbReference type="Gene3D" id="6.10.140.1230">
    <property type="match status" value="1"/>
</dbReference>
<dbReference type="STRING" id="407821.A0A087U4B2"/>
<dbReference type="EMBL" id="KK118083">
    <property type="protein sequence ID" value="KFM72201.1"/>
    <property type="molecule type" value="Genomic_DNA"/>
</dbReference>
<dbReference type="OrthoDB" id="5594417at2759"/>
<evidence type="ECO:0000313" key="4">
    <source>
        <dbReference type="Proteomes" id="UP000054359"/>
    </source>
</evidence>
<protein>
    <submittedName>
        <fullName evidence="3">Charged multivesicular body protein 2b-B</fullName>
    </submittedName>
</protein>
<feature type="coiled-coil region" evidence="2">
    <location>
        <begin position="14"/>
        <end position="55"/>
    </location>
</feature>
<name>A0A087U4B2_STEMI</name>
<dbReference type="PANTHER" id="PTHR10476">
    <property type="entry name" value="CHARGED MULTIVESICULAR BODY PROTEIN"/>
    <property type="match status" value="1"/>
</dbReference>